<dbReference type="InterPro" id="IPR013126">
    <property type="entry name" value="Hsp_70_fam"/>
</dbReference>
<comment type="subcellular location">
    <subcellularLocation>
        <location evidence="1">Endoplasmic reticulum lumen</location>
    </subcellularLocation>
</comment>
<sequence>MAATVRRQRPRRLACWALMTVLLADLLALSDTLAVMSVDLGSESMKVAIVKPGVPMEIVLNKESRRKTPVTVTLKENERFFGDSAASMAIKNPKATLRYFQHLLGKQENNPHVALYKARFPEHELGFDPQRQTVYFQISPQLQFSPEEVLSMLLNYSRSLAEDFAEQPIKDAVITVPAFFNQAERRAVLQAARMAGLKVLQLINDNTATALSYGVFRRKDINSTAQNIMFYDMGSGSTVCTIVTYQTVKTKDAGMQPQLQIRGVGFDRTLGGLEMELRLREHLAGLFNEQRKGQRAKDVRENPRAMAKLLREANRLKTVLSANADHVAQIEGLMDDVDFKAKVTRVEFEELCADLFERVPGPVQQALQSAEMKLDEIEQVILVGGATRVPKVQEVLLKAVGKEELGKNINADEAAAMGAVYQAAALSKAFKVKPFVVRDAVIYPILVEFTREVEEETGVRSLKHNKRVLFSRMGPYPQRKVITFNRYSHDFNFHINYGDLGFLGPEDLRIFGSQNLTTVKLKGVGESFKKYPDYESKGIKAHFNLDESGVLSLDRVESVFETLVEDSPEEESTLTKLGNTISSLFGGGSTPDTKENGTDTVQKPSEKGEAGSEGAPPAPEEEKKQKPARKQRMVEEIGVELVILDLPDLPEDQLARSAQKLQDLTLRDLQKQEREKAANSLEAFIFETQDKLYQPEYQEVSTEEQREDISGKLSATSTWLEDEGFGATTAMLKEKLAELRKLCHGLFFRVEERKKWPERLSALDNLLNHSSMFLKGARLIPEMDQIFTEVEMTTLEKIINETWAWKNATVAEQAKLSATEKPVLLSKDIEAKMAALDREVQYLLNKAKFAKPRPRPRDKNGTRAEAPLNASASDQSEKVIPPPGQTEDTKPIPEPEKETGPEAADSEPLELGGPAAESEQKEHPEQPTGQKGTLKNDEL</sequence>
<dbReference type="FunFam" id="1.20.1270.10:FF:000013">
    <property type="entry name" value="Hypoxia up-regulated protein 1"/>
    <property type="match status" value="1"/>
</dbReference>
<proteinExistence type="inferred from homology"/>
<dbReference type="CDD" id="cd10230">
    <property type="entry name" value="ASKHA_NBD_HSP70_HYOU1"/>
    <property type="match status" value="1"/>
</dbReference>
<dbReference type="InterPro" id="IPR043129">
    <property type="entry name" value="ATPase_NBD"/>
</dbReference>
<evidence type="ECO:0000313" key="13">
    <source>
        <dbReference type="Ensembl" id="ENSCHIP00010025421.1"/>
    </source>
</evidence>
<accession>A0A8C2R9P7</accession>
<keyword evidence="6" id="KW-0067">ATP-binding</keyword>
<dbReference type="InterPro" id="IPR029047">
    <property type="entry name" value="HSP70_peptide-bd_sf"/>
</dbReference>
<comment type="function">
    <text evidence="10">Has a pivotal role in cytoprotective cellular mechanisms triggered by oxygen deprivation. Promotes HSPA5/BiP-mediated ATP nucleotide exchange and thereby activates the unfolded protein response (UPR) pathway in the presence of endoplasmic reticulum stress. May play a role as a molecular chaperone and participate in protein folding.</text>
</comment>
<dbReference type="Gene3D" id="3.30.30.30">
    <property type="match status" value="1"/>
</dbReference>
<dbReference type="InterPro" id="IPR029048">
    <property type="entry name" value="HSP70_C_sf"/>
</dbReference>
<feature type="chain" id="PRO_5034435306" description="Hypoxia up-regulated protein 1" evidence="12">
    <location>
        <begin position="35"/>
        <end position="939"/>
    </location>
</feature>
<dbReference type="GO" id="GO:0005524">
    <property type="term" value="F:ATP binding"/>
    <property type="evidence" value="ECO:0007669"/>
    <property type="project" value="UniProtKB-KW"/>
</dbReference>
<evidence type="ECO:0000256" key="9">
    <source>
        <dbReference type="ARBA" id="ARBA00064812"/>
    </source>
</evidence>
<reference evidence="13" key="1">
    <citation type="submission" date="2019-03" db="EMBL/GenBank/DDBJ databases">
        <title>Genome sequencing and reference-guided assembly of Black Bengal Goat (Capra hircus).</title>
        <authorList>
            <person name="Siddiki A.Z."/>
            <person name="Baten A."/>
            <person name="Billah M."/>
            <person name="Alam M.A.U."/>
            <person name="Shawrob K.S.M."/>
            <person name="Saha S."/>
            <person name="Chowdhury M."/>
            <person name="Rahman A.H."/>
            <person name="Stear M."/>
            <person name="Miah G."/>
            <person name="Das G.B."/>
            <person name="Hossain M.M."/>
            <person name="Kumkum M."/>
            <person name="Islam M.S."/>
            <person name="Mollah A.M."/>
            <person name="Ahsan A."/>
            <person name="Tusar F."/>
            <person name="Khan M.K.I."/>
        </authorList>
    </citation>
    <scope>NUCLEOTIDE SEQUENCE [LARGE SCALE GENOMIC DNA]</scope>
</reference>
<dbReference type="Pfam" id="PF00012">
    <property type="entry name" value="HSP70"/>
    <property type="match status" value="1"/>
</dbReference>
<dbReference type="AlphaFoldDB" id="A0A8C2R9P7"/>
<evidence type="ECO:0000256" key="12">
    <source>
        <dbReference type="SAM" id="SignalP"/>
    </source>
</evidence>
<dbReference type="PANTHER" id="PTHR45639:SF3">
    <property type="entry name" value="HYPOXIA UP-REGULATED PROTEIN 1"/>
    <property type="match status" value="1"/>
</dbReference>
<keyword evidence="7" id="KW-0143">Chaperone</keyword>
<dbReference type="Gene3D" id="1.20.1270.10">
    <property type="match status" value="1"/>
</dbReference>
<feature type="region of interest" description="Disordered" evidence="11">
    <location>
        <begin position="847"/>
        <end position="939"/>
    </location>
</feature>
<feature type="signal peptide" evidence="12">
    <location>
        <begin position="1"/>
        <end position="34"/>
    </location>
</feature>
<evidence type="ECO:0000256" key="8">
    <source>
        <dbReference type="ARBA" id="ARBA00040503"/>
    </source>
</evidence>
<dbReference type="PROSITE" id="PS01036">
    <property type="entry name" value="HSP70_3"/>
    <property type="match status" value="1"/>
</dbReference>
<keyword evidence="4" id="KW-0547">Nucleotide-binding</keyword>
<name>A0A8C2R9P7_CAPHI</name>
<keyword evidence="3 12" id="KW-0732">Signal</keyword>
<dbReference type="Gene3D" id="3.30.420.40">
    <property type="match status" value="2"/>
</dbReference>
<evidence type="ECO:0000256" key="6">
    <source>
        <dbReference type="ARBA" id="ARBA00022840"/>
    </source>
</evidence>
<reference evidence="13" key="2">
    <citation type="submission" date="2025-08" db="UniProtKB">
        <authorList>
            <consortium name="Ensembl"/>
        </authorList>
    </citation>
    <scope>IDENTIFICATION</scope>
</reference>
<feature type="region of interest" description="Disordered" evidence="11">
    <location>
        <begin position="579"/>
        <end position="631"/>
    </location>
</feature>
<comment type="subunit">
    <text evidence="9">Part of a large chaperone multiprotein complex comprising DNAJB11, HSP90B1, HSPA5, HYOU, PDIA2, PDIA4, PDIA6, PPIB, SDF2L1, UGGT1 and very small amounts of ERP29, but not, or at very low levels, CALR nor CANX.</text>
</comment>
<dbReference type="PROSITE" id="PS00329">
    <property type="entry name" value="HSP70_2"/>
    <property type="match status" value="1"/>
</dbReference>
<keyword evidence="5" id="KW-0256">Endoplasmic reticulum</keyword>
<evidence type="ECO:0000256" key="2">
    <source>
        <dbReference type="ARBA" id="ARBA00007381"/>
    </source>
</evidence>
<dbReference type="GO" id="GO:1903298">
    <property type="term" value="P:negative regulation of hypoxia-induced intrinsic apoptotic signaling pathway"/>
    <property type="evidence" value="ECO:0007669"/>
    <property type="project" value="TreeGrafter"/>
</dbReference>
<dbReference type="SUPFAM" id="SSF100934">
    <property type="entry name" value="Heat shock protein 70kD (HSP70), C-terminal subdomain"/>
    <property type="match status" value="1"/>
</dbReference>
<dbReference type="Ensembl" id="ENSCHIT00010035862.1">
    <property type="protein sequence ID" value="ENSCHIP00010025421.1"/>
    <property type="gene ID" value="ENSCHIG00010018647.1"/>
</dbReference>
<dbReference type="FunFam" id="3.90.640.10:FF:000012">
    <property type="entry name" value="Hypoxia up-regulated protein 1"/>
    <property type="match status" value="1"/>
</dbReference>
<evidence type="ECO:0000256" key="5">
    <source>
        <dbReference type="ARBA" id="ARBA00022824"/>
    </source>
</evidence>
<dbReference type="GO" id="GO:0030968">
    <property type="term" value="P:endoplasmic reticulum unfolded protein response"/>
    <property type="evidence" value="ECO:0007669"/>
    <property type="project" value="TreeGrafter"/>
</dbReference>
<evidence type="ECO:0000256" key="11">
    <source>
        <dbReference type="SAM" id="MobiDB-lite"/>
    </source>
</evidence>
<dbReference type="Gene3D" id="3.90.640.10">
    <property type="entry name" value="Actin, Chain A, domain 4"/>
    <property type="match status" value="1"/>
</dbReference>
<organism evidence="13">
    <name type="scientific">Capra hircus</name>
    <name type="common">Goat</name>
    <dbReference type="NCBI Taxonomy" id="9925"/>
    <lineage>
        <taxon>Eukaryota</taxon>
        <taxon>Metazoa</taxon>
        <taxon>Chordata</taxon>
        <taxon>Craniata</taxon>
        <taxon>Vertebrata</taxon>
        <taxon>Euteleostomi</taxon>
        <taxon>Mammalia</taxon>
        <taxon>Eutheria</taxon>
        <taxon>Laurasiatheria</taxon>
        <taxon>Artiodactyla</taxon>
        <taxon>Ruminantia</taxon>
        <taxon>Pecora</taxon>
        <taxon>Bovidae</taxon>
        <taxon>Caprinae</taxon>
        <taxon>Capra</taxon>
    </lineage>
</organism>
<feature type="compositionally biased region" description="Basic and acidic residues" evidence="11">
    <location>
        <begin position="887"/>
        <end position="900"/>
    </location>
</feature>
<evidence type="ECO:0000256" key="3">
    <source>
        <dbReference type="ARBA" id="ARBA00022729"/>
    </source>
</evidence>
<comment type="similarity">
    <text evidence="2">Belongs to the heat shock protein 70 family.</text>
</comment>
<dbReference type="InterPro" id="IPR018181">
    <property type="entry name" value="Heat_shock_70_CS"/>
</dbReference>
<evidence type="ECO:0000256" key="7">
    <source>
        <dbReference type="ARBA" id="ARBA00023186"/>
    </source>
</evidence>
<dbReference type="FunFam" id="2.60.34.10:FF:000009">
    <property type="entry name" value="Hypoxia up-regulated protein 1"/>
    <property type="match status" value="1"/>
</dbReference>
<evidence type="ECO:0000256" key="4">
    <source>
        <dbReference type="ARBA" id="ARBA00022741"/>
    </source>
</evidence>
<protein>
    <recommendedName>
        <fullName evidence="8">Hypoxia up-regulated protein 1</fullName>
    </recommendedName>
</protein>
<dbReference type="PRINTS" id="PR00301">
    <property type="entry name" value="HEATSHOCK70"/>
</dbReference>
<dbReference type="SUPFAM" id="SSF53067">
    <property type="entry name" value="Actin-like ATPase domain"/>
    <property type="match status" value="2"/>
</dbReference>
<dbReference type="GO" id="GO:0034663">
    <property type="term" value="C:endoplasmic reticulum chaperone complex"/>
    <property type="evidence" value="ECO:0007669"/>
    <property type="project" value="TreeGrafter"/>
</dbReference>
<evidence type="ECO:0000256" key="10">
    <source>
        <dbReference type="ARBA" id="ARBA00093341"/>
    </source>
</evidence>
<dbReference type="Gene3D" id="2.60.34.10">
    <property type="entry name" value="Substrate Binding Domain Of DNAk, Chain A, domain 1"/>
    <property type="match status" value="1"/>
</dbReference>
<dbReference type="GO" id="GO:0140662">
    <property type="term" value="F:ATP-dependent protein folding chaperone"/>
    <property type="evidence" value="ECO:0007669"/>
    <property type="project" value="InterPro"/>
</dbReference>
<dbReference type="PANTHER" id="PTHR45639">
    <property type="entry name" value="HSC70CB, ISOFORM G-RELATED"/>
    <property type="match status" value="1"/>
</dbReference>
<evidence type="ECO:0000256" key="1">
    <source>
        <dbReference type="ARBA" id="ARBA00004319"/>
    </source>
</evidence>
<dbReference type="GO" id="GO:0005788">
    <property type="term" value="C:endoplasmic reticulum lumen"/>
    <property type="evidence" value="ECO:0007669"/>
    <property type="project" value="UniProtKB-SubCell"/>
</dbReference>
<dbReference type="FunFam" id="3.30.30.30:FF:000004">
    <property type="entry name" value="hypoxia up-regulated protein 1"/>
    <property type="match status" value="1"/>
</dbReference>